<name>A0A368USW1_9BACT</name>
<dbReference type="EMBL" id="QPIZ01000016">
    <property type="protein sequence ID" value="RCW31948.1"/>
    <property type="molecule type" value="Genomic_DNA"/>
</dbReference>
<accession>A0A368USW1</accession>
<dbReference type="Proteomes" id="UP000252733">
    <property type="component" value="Unassembled WGS sequence"/>
</dbReference>
<protein>
    <submittedName>
        <fullName evidence="1">Uncharacterized protein</fullName>
    </submittedName>
</protein>
<reference evidence="1 2" key="1">
    <citation type="submission" date="2018-07" db="EMBL/GenBank/DDBJ databases">
        <title>Freshwater and sediment microbial communities from various areas in North America, analyzing microbe dynamics in response to fracking.</title>
        <authorList>
            <person name="Lamendella R."/>
        </authorList>
    </citation>
    <scope>NUCLEOTIDE SEQUENCE [LARGE SCALE GENOMIC DNA]</scope>
    <source>
        <strain evidence="1 2">160A</strain>
    </source>
</reference>
<organism evidence="1 2">
    <name type="scientific">Marinilabilia salmonicolor</name>
    <dbReference type="NCBI Taxonomy" id="989"/>
    <lineage>
        <taxon>Bacteria</taxon>
        <taxon>Pseudomonadati</taxon>
        <taxon>Bacteroidota</taxon>
        <taxon>Bacteroidia</taxon>
        <taxon>Marinilabiliales</taxon>
        <taxon>Marinilabiliaceae</taxon>
        <taxon>Marinilabilia</taxon>
    </lineage>
</organism>
<comment type="caution">
    <text evidence="1">The sequence shown here is derived from an EMBL/GenBank/DDBJ whole genome shotgun (WGS) entry which is preliminary data.</text>
</comment>
<proteinExistence type="predicted"/>
<evidence type="ECO:0000313" key="1">
    <source>
        <dbReference type="EMBL" id="RCW31948.1"/>
    </source>
</evidence>
<evidence type="ECO:0000313" key="2">
    <source>
        <dbReference type="Proteomes" id="UP000252733"/>
    </source>
</evidence>
<gene>
    <name evidence="1" type="ORF">DFO77_11615</name>
</gene>
<keyword evidence="2" id="KW-1185">Reference proteome</keyword>
<sequence>METLKKNKMEFNNLNWHDSIIKRLIVDRENPGREDVISIEIVWPDGKKNVLSFIDVYWAQLNLNFGIICEESIYDAHCERRENEIVKEVYSKWGGMINDIELNYYEIETNSTSSKIMIISQGFKLQ</sequence>
<dbReference type="AlphaFoldDB" id="A0A368USW1"/>